<sequence length="84" mass="9534">MSALEKTSLLRSYPRLLLPVYSLVCLWTGSSFSHQSLPTYVRVHQPATRHHAERGTIVAHTARKHGYPALGGIDRTKRIRKKID</sequence>
<dbReference type="Proteomes" id="UP000186698">
    <property type="component" value="Chromosome 1S"/>
</dbReference>
<dbReference type="AlphaFoldDB" id="A0A8J1M1Q7"/>
<proteinExistence type="predicted"/>
<accession>A0A8J1M1Q7</accession>
<dbReference type="RefSeq" id="XP_041435256.1">
    <property type="nucleotide sequence ID" value="XM_041579322.1"/>
</dbReference>
<reference evidence="2" key="1">
    <citation type="submission" date="2025-08" db="UniProtKB">
        <authorList>
            <consortium name="RefSeq"/>
        </authorList>
    </citation>
    <scope>IDENTIFICATION</scope>
    <source>
        <strain evidence="2">J_2021</strain>
        <tissue evidence="2">Erythrocytes</tissue>
    </source>
</reference>
<evidence type="ECO:0000313" key="1">
    <source>
        <dbReference type="Proteomes" id="UP000186698"/>
    </source>
</evidence>
<name>A0A8J1M1Q7_XENLA</name>
<gene>
    <name evidence="2" type="primary">LOC108706474</name>
</gene>
<evidence type="ECO:0000313" key="2">
    <source>
        <dbReference type="RefSeq" id="XP_041435256.1"/>
    </source>
</evidence>
<dbReference type="GeneID" id="108706474"/>
<keyword evidence="1" id="KW-1185">Reference proteome</keyword>
<protein>
    <submittedName>
        <fullName evidence="2">Uncharacterized protein LOC108706474 isoform X4</fullName>
    </submittedName>
</protein>
<organism evidence="1 2">
    <name type="scientific">Xenopus laevis</name>
    <name type="common">African clawed frog</name>
    <dbReference type="NCBI Taxonomy" id="8355"/>
    <lineage>
        <taxon>Eukaryota</taxon>
        <taxon>Metazoa</taxon>
        <taxon>Chordata</taxon>
        <taxon>Craniata</taxon>
        <taxon>Vertebrata</taxon>
        <taxon>Euteleostomi</taxon>
        <taxon>Amphibia</taxon>
        <taxon>Batrachia</taxon>
        <taxon>Anura</taxon>
        <taxon>Pipoidea</taxon>
        <taxon>Pipidae</taxon>
        <taxon>Xenopodinae</taxon>
        <taxon>Xenopus</taxon>
        <taxon>Xenopus</taxon>
    </lineage>
</organism>